<dbReference type="EMBL" id="JACGWN010000010">
    <property type="protein sequence ID" value="KAL0426463.1"/>
    <property type="molecule type" value="Genomic_DNA"/>
</dbReference>
<evidence type="ECO:0000313" key="1">
    <source>
        <dbReference type="EMBL" id="KAL0426463.1"/>
    </source>
</evidence>
<reference evidence="1" key="1">
    <citation type="submission" date="2020-06" db="EMBL/GenBank/DDBJ databases">
        <authorList>
            <person name="Li T."/>
            <person name="Hu X."/>
            <person name="Zhang T."/>
            <person name="Song X."/>
            <person name="Zhang H."/>
            <person name="Dai N."/>
            <person name="Sheng W."/>
            <person name="Hou X."/>
            <person name="Wei L."/>
        </authorList>
    </citation>
    <scope>NUCLEOTIDE SEQUENCE</scope>
    <source>
        <strain evidence="1">KEN1</strain>
        <tissue evidence="1">Leaf</tissue>
    </source>
</reference>
<reference evidence="1" key="2">
    <citation type="journal article" date="2024" name="Plant">
        <title>Genomic evolution and insights into agronomic trait innovations of Sesamum species.</title>
        <authorList>
            <person name="Miao H."/>
            <person name="Wang L."/>
            <person name="Qu L."/>
            <person name="Liu H."/>
            <person name="Sun Y."/>
            <person name="Le M."/>
            <person name="Wang Q."/>
            <person name="Wei S."/>
            <person name="Zheng Y."/>
            <person name="Lin W."/>
            <person name="Duan Y."/>
            <person name="Cao H."/>
            <person name="Xiong S."/>
            <person name="Wang X."/>
            <person name="Wei L."/>
            <person name="Li C."/>
            <person name="Ma Q."/>
            <person name="Ju M."/>
            <person name="Zhao R."/>
            <person name="Li G."/>
            <person name="Mu C."/>
            <person name="Tian Q."/>
            <person name="Mei H."/>
            <person name="Zhang T."/>
            <person name="Gao T."/>
            <person name="Zhang H."/>
        </authorList>
    </citation>
    <scope>NUCLEOTIDE SEQUENCE</scope>
    <source>
        <strain evidence="1">KEN1</strain>
    </source>
</reference>
<proteinExistence type="predicted"/>
<comment type="caution">
    <text evidence="1">The sequence shown here is derived from an EMBL/GenBank/DDBJ whole genome shotgun (WGS) entry which is preliminary data.</text>
</comment>
<accession>A0AAW2VBC3</accession>
<gene>
    <name evidence="1" type="ORF">Slati_2821100</name>
</gene>
<dbReference type="AlphaFoldDB" id="A0AAW2VBC3"/>
<organism evidence="1">
    <name type="scientific">Sesamum latifolium</name>
    <dbReference type="NCBI Taxonomy" id="2727402"/>
    <lineage>
        <taxon>Eukaryota</taxon>
        <taxon>Viridiplantae</taxon>
        <taxon>Streptophyta</taxon>
        <taxon>Embryophyta</taxon>
        <taxon>Tracheophyta</taxon>
        <taxon>Spermatophyta</taxon>
        <taxon>Magnoliopsida</taxon>
        <taxon>eudicotyledons</taxon>
        <taxon>Gunneridae</taxon>
        <taxon>Pentapetalae</taxon>
        <taxon>asterids</taxon>
        <taxon>lamiids</taxon>
        <taxon>Lamiales</taxon>
        <taxon>Pedaliaceae</taxon>
        <taxon>Sesamum</taxon>
    </lineage>
</organism>
<protein>
    <submittedName>
        <fullName evidence="1">Uncharacterized protein</fullName>
    </submittedName>
</protein>
<sequence length="54" mass="5889">MIDERLLGHFDLSPQTESLGDSIENIMFGKLLRNHSGGRGGGLLHFVRLGGLLL</sequence>
<name>A0AAW2VBC3_9LAMI</name>